<keyword evidence="3" id="KW-0862">Zinc</keyword>
<dbReference type="GO" id="GO:0032456">
    <property type="term" value="P:endocytic recycling"/>
    <property type="evidence" value="ECO:0007669"/>
    <property type="project" value="TreeGrafter"/>
</dbReference>
<evidence type="ECO:0000313" key="7">
    <source>
        <dbReference type="EMBL" id="KAH9628518.1"/>
    </source>
</evidence>
<organism evidence="7 8">
    <name type="scientific">Spodoptera exigua</name>
    <name type="common">Beet armyworm</name>
    <name type="synonym">Noctua fulgens</name>
    <dbReference type="NCBI Taxonomy" id="7107"/>
    <lineage>
        <taxon>Eukaryota</taxon>
        <taxon>Metazoa</taxon>
        <taxon>Ecdysozoa</taxon>
        <taxon>Arthropoda</taxon>
        <taxon>Hexapoda</taxon>
        <taxon>Insecta</taxon>
        <taxon>Pterygota</taxon>
        <taxon>Neoptera</taxon>
        <taxon>Endopterygota</taxon>
        <taxon>Lepidoptera</taxon>
        <taxon>Glossata</taxon>
        <taxon>Ditrysia</taxon>
        <taxon>Noctuoidea</taxon>
        <taxon>Noctuidae</taxon>
        <taxon>Amphipyrinae</taxon>
        <taxon>Spodoptera</taxon>
    </lineage>
</organism>
<evidence type="ECO:0000256" key="2">
    <source>
        <dbReference type="ARBA" id="ARBA00022771"/>
    </source>
</evidence>
<dbReference type="PROSITE" id="PS50178">
    <property type="entry name" value="ZF_FYVE"/>
    <property type="match status" value="1"/>
</dbReference>
<evidence type="ECO:0000259" key="6">
    <source>
        <dbReference type="PROSITE" id="PS50179"/>
    </source>
</evidence>
<dbReference type="Pfam" id="PF00790">
    <property type="entry name" value="VHS"/>
    <property type="match status" value="1"/>
</dbReference>
<dbReference type="AlphaFoldDB" id="A0A922S979"/>
<feature type="domain" description="VHS" evidence="6">
    <location>
        <begin position="14"/>
        <end position="142"/>
    </location>
</feature>
<dbReference type="SUPFAM" id="SSF57903">
    <property type="entry name" value="FYVE/PHD zinc finger"/>
    <property type="match status" value="1"/>
</dbReference>
<accession>A0A922S979</accession>
<sequence>MFRANNFDKLLDKATSNLRLDPDWPTILQICDLIRQNDCSPKYAVAAVKKKLYSSNPHQAMFALLVLESIVKNCGSGVHDEVTSKAFCEMLRDLVKTTQHENLRNKILELIQAWAFAFRNSPKYRSVQDTVNILKAECYKFPPLKESDAMFLCRYRTRMGRWRSLSQFQFQVPIELFYSSIRCRVAFSLMVRRHHCRACGQVFCQQCSAKQSTLPKYGIEKEVRVCDACYDKVSRPPQSTTKLEIVDTSNDYGPSVQTQVSHSFSIM</sequence>
<keyword evidence="1" id="KW-0479">Metal-binding</keyword>
<dbReference type="GO" id="GO:0031623">
    <property type="term" value="P:receptor internalization"/>
    <property type="evidence" value="ECO:0007669"/>
    <property type="project" value="TreeGrafter"/>
</dbReference>
<dbReference type="InterPro" id="IPR008942">
    <property type="entry name" value="ENTH_VHS"/>
</dbReference>
<dbReference type="PANTHER" id="PTHR46275">
    <property type="entry name" value="HEPATOCYTE GROWTH FACTOR-REGULATED TYROSINE KINASE SUBSTRATE"/>
    <property type="match status" value="1"/>
</dbReference>
<dbReference type="Proteomes" id="UP000814243">
    <property type="component" value="Unassembled WGS sequence"/>
</dbReference>
<reference evidence="7" key="1">
    <citation type="journal article" date="2021" name="G3 (Bethesda)">
        <title>Genome and transcriptome analysis of the beet armyworm Spodoptera exigua reveals targets for pest control. .</title>
        <authorList>
            <person name="Simon S."/>
            <person name="Breeschoten T."/>
            <person name="Jansen H.J."/>
            <person name="Dirks R.P."/>
            <person name="Schranz M.E."/>
            <person name="Ros V.I.D."/>
        </authorList>
    </citation>
    <scope>NUCLEOTIDE SEQUENCE</scope>
    <source>
        <strain evidence="7">TB_SE_WUR_2020</strain>
    </source>
</reference>
<gene>
    <name evidence="7" type="ORF">HF086_008038</name>
</gene>
<protein>
    <recommendedName>
        <fullName evidence="9">Hepatocyte growth factor-regulated tyrosine kinase substrate</fullName>
    </recommendedName>
</protein>
<dbReference type="SMART" id="SM00064">
    <property type="entry name" value="FYVE"/>
    <property type="match status" value="1"/>
</dbReference>
<dbReference type="CDD" id="cd03569">
    <property type="entry name" value="VHS_Hrs"/>
    <property type="match status" value="1"/>
</dbReference>
<dbReference type="GO" id="GO:0005769">
    <property type="term" value="C:early endosome"/>
    <property type="evidence" value="ECO:0007669"/>
    <property type="project" value="TreeGrafter"/>
</dbReference>
<name>A0A922S979_SPOEX</name>
<dbReference type="InterPro" id="IPR017073">
    <property type="entry name" value="HGS/VPS27"/>
</dbReference>
<dbReference type="Pfam" id="PF01363">
    <property type="entry name" value="FYVE"/>
    <property type="match status" value="1"/>
</dbReference>
<dbReference type="InterPro" id="IPR002014">
    <property type="entry name" value="VHS_dom"/>
</dbReference>
<dbReference type="InterPro" id="IPR000306">
    <property type="entry name" value="Znf_FYVE"/>
</dbReference>
<evidence type="ECO:0000313" key="8">
    <source>
        <dbReference type="Proteomes" id="UP000814243"/>
    </source>
</evidence>
<dbReference type="PROSITE" id="PS50179">
    <property type="entry name" value="VHS"/>
    <property type="match status" value="1"/>
</dbReference>
<evidence type="ECO:0008006" key="9">
    <source>
        <dbReference type="Google" id="ProtNLM"/>
    </source>
</evidence>
<evidence type="ECO:0000256" key="3">
    <source>
        <dbReference type="ARBA" id="ARBA00022833"/>
    </source>
</evidence>
<evidence type="ECO:0000256" key="4">
    <source>
        <dbReference type="PROSITE-ProRule" id="PRU00091"/>
    </source>
</evidence>
<dbReference type="PANTHER" id="PTHR46275:SF1">
    <property type="entry name" value="HEPATOCYTE GROWTH FACTOR-REGULATED TYROSINE KINASE SUBSTRATE"/>
    <property type="match status" value="1"/>
</dbReference>
<dbReference type="GO" id="GO:0008270">
    <property type="term" value="F:zinc ion binding"/>
    <property type="evidence" value="ECO:0007669"/>
    <property type="project" value="UniProtKB-KW"/>
</dbReference>
<comment type="caution">
    <text evidence="7">The sequence shown here is derived from an EMBL/GenBank/DDBJ whole genome shotgun (WGS) entry which is preliminary data.</text>
</comment>
<dbReference type="SMART" id="SM00288">
    <property type="entry name" value="VHS"/>
    <property type="match status" value="1"/>
</dbReference>
<keyword evidence="2 4" id="KW-0863">Zinc-finger</keyword>
<dbReference type="SUPFAM" id="SSF48464">
    <property type="entry name" value="ENTH/VHS domain"/>
    <property type="match status" value="1"/>
</dbReference>
<dbReference type="InterPro" id="IPR011011">
    <property type="entry name" value="Znf_FYVE_PHD"/>
</dbReference>
<dbReference type="InterPro" id="IPR017455">
    <property type="entry name" value="Znf_FYVE-rel"/>
</dbReference>
<dbReference type="Gene3D" id="1.25.40.90">
    <property type="match status" value="1"/>
</dbReference>
<evidence type="ECO:0000259" key="5">
    <source>
        <dbReference type="PROSITE" id="PS50178"/>
    </source>
</evidence>
<dbReference type="GO" id="GO:0043130">
    <property type="term" value="F:ubiquitin binding"/>
    <property type="evidence" value="ECO:0007669"/>
    <property type="project" value="InterPro"/>
</dbReference>
<proteinExistence type="predicted"/>
<dbReference type="InterPro" id="IPR013083">
    <property type="entry name" value="Znf_RING/FYVE/PHD"/>
</dbReference>
<evidence type="ECO:0000256" key="1">
    <source>
        <dbReference type="ARBA" id="ARBA00022723"/>
    </source>
</evidence>
<dbReference type="EMBL" id="JACEFF010000908">
    <property type="protein sequence ID" value="KAH9628518.1"/>
    <property type="molecule type" value="Genomic_DNA"/>
</dbReference>
<feature type="domain" description="FYVE-type" evidence="5">
    <location>
        <begin position="183"/>
        <end position="234"/>
    </location>
</feature>
<dbReference type="Gene3D" id="3.30.40.10">
    <property type="entry name" value="Zinc/RING finger domain, C3HC4 (zinc finger)"/>
    <property type="match status" value="1"/>
</dbReference>
<dbReference type="GO" id="GO:0035091">
    <property type="term" value="F:phosphatidylinositol binding"/>
    <property type="evidence" value="ECO:0007669"/>
    <property type="project" value="InterPro"/>
</dbReference>